<proteinExistence type="predicted"/>
<dbReference type="GeneID" id="17321773"/>
<keyword evidence="4" id="KW-1185">Reference proteome</keyword>
<evidence type="ECO:0000313" key="4">
    <source>
        <dbReference type="Proteomes" id="UP000012073"/>
    </source>
</evidence>
<dbReference type="EMBL" id="HG001807">
    <property type="protein sequence ID" value="CDF36847.1"/>
    <property type="molecule type" value="Genomic_DNA"/>
</dbReference>
<dbReference type="KEGG" id="ccp:CHC_T00002943001"/>
<dbReference type="RefSeq" id="XP_005713122.1">
    <property type="nucleotide sequence ID" value="XM_005713065.1"/>
</dbReference>
<dbReference type="RefSeq" id="XP_005716666.1">
    <property type="nucleotide sequence ID" value="XM_005716609.1"/>
</dbReference>
<dbReference type="Gramene" id="CDF34244">
    <property type="protein sequence ID" value="CDF34244"/>
    <property type="gene ID" value="CHC_T00002943001"/>
</dbReference>
<dbReference type="EMBL" id="HG001679">
    <property type="protein sequence ID" value="CDF34244.1"/>
    <property type="molecule type" value="Genomic_DNA"/>
</dbReference>
<protein>
    <submittedName>
        <fullName evidence="2">Uncharacterized protein</fullName>
    </submittedName>
</protein>
<evidence type="ECO:0000313" key="2">
    <source>
        <dbReference type="EMBL" id="CDF34244.1"/>
    </source>
</evidence>
<dbReference type="AlphaFoldDB" id="R7Q876"/>
<organism evidence="2 4">
    <name type="scientific">Chondrus crispus</name>
    <name type="common">Carrageen Irish moss</name>
    <name type="synonym">Polymorpha crispa</name>
    <dbReference type="NCBI Taxonomy" id="2769"/>
    <lineage>
        <taxon>Eukaryota</taxon>
        <taxon>Rhodophyta</taxon>
        <taxon>Florideophyceae</taxon>
        <taxon>Rhodymeniophycidae</taxon>
        <taxon>Gigartinales</taxon>
        <taxon>Gigartinaceae</taxon>
        <taxon>Chondrus</taxon>
    </lineage>
</organism>
<dbReference type="Proteomes" id="UP000012073">
    <property type="component" value="Unassembled WGS sequence"/>
</dbReference>
<evidence type="ECO:0000313" key="1">
    <source>
        <dbReference type="EMBL" id="CDF33319.1"/>
    </source>
</evidence>
<dbReference type="RefSeq" id="XP_005714063.1">
    <property type="nucleotide sequence ID" value="XM_005714006.1"/>
</dbReference>
<dbReference type="GeneID" id="17324382"/>
<accession>R7Q876</accession>
<gene>
    <name evidence="1" type="ORF">CHC_T00002125001</name>
    <name evidence="2" type="ORF">CHC_T00002943001</name>
    <name evidence="3" type="ORF">CHC_T00005511001</name>
</gene>
<dbReference type="Gramene" id="CDF33319">
    <property type="protein sequence ID" value="CDF33319"/>
    <property type="gene ID" value="CHC_T00002125001"/>
</dbReference>
<reference evidence="4" key="1">
    <citation type="journal article" date="2013" name="Proc. Natl. Acad. Sci. U.S.A.">
        <title>Genome structure and metabolic features in the red seaweed Chondrus crispus shed light on evolution of the Archaeplastida.</title>
        <authorList>
            <person name="Collen J."/>
            <person name="Porcel B."/>
            <person name="Carre W."/>
            <person name="Ball S.G."/>
            <person name="Chaparro C."/>
            <person name="Tonon T."/>
            <person name="Barbeyron T."/>
            <person name="Michel G."/>
            <person name="Noel B."/>
            <person name="Valentin K."/>
            <person name="Elias M."/>
            <person name="Artiguenave F."/>
            <person name="Arun A."/>
            <person name="Aury J.M."/>
            <person name="Barbosa-Neto J.F."/>
            <person name="Bothwell J.H."/>
            <person name="Bouget F.Y."/>
            <person name="Brillet L."/>
            <person name="Cabello-Hurtado F."/>
            <person name="Capella-Gutierrez S."/>
            <person name="Charrier B."/>
            <person name="Cladiere L."/>
            <person name="Cock J.M."/>
            <person name="Coelho S.M."/>
            <person name="Colleoni C."/>
            <person name="Czjzek M."/>
            <person name="Da Silva C."/>
            <person name="Delage L."/>
            <person name="Denoeud F."/>
            <person name="Deschamps P."/>
            <person name="Dittami S.M."/>
            <person name="Gabaldon T."/>
            <person name="Gachon C.M."/>
            <person name="Groisillier A."/>
            <person name="Herve C."/>
            <person name="Jabbari K."/>
            <person name="Katinka M."/>
            <person name="Kloareg B."/>
            <person name="Kowalczyk N."/>
            <person name="Labadie K."/>
            <person name="Leblanc C."/>
            <person name="Lopez P.J."/>
            <person name="McLachlan D.H."/>
            <person name="Meslet-Cladiere L."/>
            <person name="Moustafa A."/>
            <person name="Nehr Z."/>
            <person name="Nyvall Collen P."/>
            <person name="Panaud O."/>
            <person name="Partensky F."/>
            <person name="Poulain J."/>
            <person name="Rensing S.A."/>
            <person name="Rousvoal S."/>
            <person name="Samson G."/>
            <person name="Symeonidi A."/>
            <person name="Weissenbach J."/>
            <person name="Zambounis A."/>
            <person name="Wincker P."/>
            <person name="Boyen C."/>
        </authorList>
    </citation>
    <scope>NUCLEOTIDE SEQUENCE [LARGE SCALE GENOMIC DNA]</scope>
    <source>
        <strain evidence="4">cv. Stackhouse</strain>
    </source>
</reference>
<dbReference type="EMBL" id="HG001640">
    <property type="protein sequence ID" value="CDF33319.1"/>
    <property type="molecule type" value="Genomic_DNA"/>
</dbReference>
<evidence type="ECO:0000313" key="3">
    <source>
        <dbReference type="EMBL" id="CDF36847.1"/>
    </source>
</evidence>
<name>R7Q876_CHOCR</name>
<reference evidence="2" key="3">
    <citation type="submission" date="2013-05" db="EMBL/GenBank/DDBJ databases">
        <authorList>
            <person name="Genoscope - CEA"/>
        </authorList>
    </citation>
    <scope>NUCLEOTIDE SEQUENCE</scope>
    <source>
        <strain evidence="2">Stackhouse</strain>
    </source>
</reference>
<sequence>MSVCNDKCQSYIGYFCKFVTFEFGRCAPVDAVLAPCRKHPQLPLCKNLCTCHLAKATQLYEAPLCRLLS</sequence>
<dbReference type="Gramene" id="CDF36847">
    <property type="protein sequence ID" value="CDF36847"/>
    <property type="gene ID" value="CHC_T00005511001"/>
</dbReference>
<dbReference type="KEGG" id="ccp:CHC_T00005511001"/>
<dbReference type="GeneID" id="17320836"/>
<reference evidence="2" key="2">
    <citation type="journal article" date="2013" name="Proc. Natl. Acad. Sci. U.S.A.">
        <title>Genome structure and metabolic features in the red seaweed Chondrus crispus shed light on evolution of the Archaeplastida.</title>
        <authorList>
            <person name="Collen J."/>
            <person name="Porcel B."/>
            <person name="Carre W."/>
            <person name="Ball S.G."/>
            <person name="Chaparro C."/>
            <person name="Tonon T."/>
            <person name="Barbeyron T."/>
            <person name="Michel G."/>
            <person name="Noel B."/>
            <person name="Valentin K."/>
            <person name="Elias M."/>
            <person name="Artiguenave F."/>
            <person name="Arun A."/>
            <person name="Aury J.M."/>
            <person name="Barbosa-Neto J.F."/>
            <person name="Bothwell J.H."/>
            <person name="Bouget F.Y."/>
            <person name="Brillet L."/>
            <person name="Cabello-Hurtado F."/>
            <person name="Capella-Gutierrez S."/>
            <person name="Charrier B."/>
            <person name="Cladiere L."/>
            <person name="Cock J.M."/>
            <person name="Coelho S.M."/>
            <person name="Colleoni C."/>
            <person name="Czjzek M."/>
            <person name="Da Silva C."/>
            <person name="Delage L."/>
            <person name="Denoeud F."/>
            <person name="Deschamps P."/>
            <person name="Dittami S.M."/>
            <person name="Gabalden T."/>
            <person name="Gachon C.M."/>
            <person name="Groisillier A."/>
            <person name="Herve C."/>
            <person name="Jabbari K."/>
            <person name="Katinka M."/>
            <person name="Kloareg B."/>
            <person name="Kowalczyk N."/>
            <person name="Labadie K."/>
            <person name="Leblanc C."/>
            <person name="Lopez P.J."/>
            <person name="McLachlan D.H."/>
            <person name="Meslet-Cladiere L."/>
            <person name="Moustafa A."/>
            <person name="Nehr Z."/>
            <person name="Nyvall Collen P."/>
            <person name="Panaud O."/>
            <person name="Partensky F."/>
            <person name="Poulain J."/>
            <person name="Rensing S.A."/>
            <person name="Rousvoal S."/>
            <person name="Samson G."/>
            <person name="Symeonidi A."/>
            <person name="Weissenbach J."/>
            <person name="Zambounis A."/>
            <person name="Wincker P."/>
            <person name="Boyen C."/>
        </authorList>
    </citation>
    <scope>NUCLEOTIDE SEQUENCE [LARGE SCALE GENOMIC DNA]</scope>
    <source>
        <strain evidence="2">Stackhouse</strain>
    </source>
</reference>
<dbReference type="KEGG" id="ccp:CHC_T00002125001"/>